<protein>
    <submittedName>
        <fullName evidence="2">Uncharacterized protein</fullName>
    </submittedName>
</protein>
<gene>
    <name evidence="2" type="ORF">FE392_05830</name>
</gene>
<feature type="compositionally biased region" description="Basic and acidic residues" evidence="1">
    <location>
        <begin position="1"/>
        <end position="11"/>
    </location>
</feature>
<proteinExistence type="predicted"/>
<organism evidence="2 3">
    <name type="scientific">Xenorhabdus santafensis</name>
    <dbReference type="NCBI Taxonomy" id="2582833"/>
    <lineage>
        <taxon>Bacteria</taxon>
        <taxon>Pseudomonadati</taxon>
        <taxon>Pseudomonadota</taxon>
        <taxon>Gammaproteobacteria</taxon>
        <taxon>Enterobacterales</taxon>
        <taxon>Morganellaceae</taxon>
        <taxon>Xenorhabdus</taxon>
    </lineage>
</organism>
<dbReference type="EMBL" id="VCDN01000019">
    <property type="protein sequence ID" value="MDX7986852.1"/>
    <property type="molecule type" value="Genomic_DNA"/>
</dbReference>
<comment type="caution">
    <text evidence="2">The sequence shown here is derived from an EMBL/GenBank/DDBJ whole genome shotgun (WGS) entry which is preliminary data.</text>
</comment>
<dbReference type="Proteomes" id="UP001271890">
    <property type="component" value="Unassembled WGS sequence"/>
</dbReference>
<keyword evidence="3" id="KW-1185">Reference proteome</keyword>
<dbReference type="RefSeq" id="WP_319929287.1">
    <property type="nucleotide sequence ID" value="NZ_VCDN01000019.1"/>
</dbReference>
<name>A0ABU4S7T7_9GAMM</name>
<feature type="compositionally biased region" description="Polar residues" evidence="1">
    <location>
        <begin position="16"/>
        <end position="25"/>
    </location>
</feature>
<sequence length="86" mass="9679">MDFKLHRDGKGMKNPSGLNACNPQGGNLKGEGHRVLMNQSIMVCISLWAKWDRYILCLEKMGECKTGQPTDGGDWHGRPTCFRRTV</sequence>
<evidence type="ECO:0000256" key="1">
    <source>
        <dbReference type="SAM" id="MobiDB-lite"/>
    </source>
</evidence>
<accession>A0ABU4S7T7</accession>
<evidence type="ECO:0000313" key="3">
    <source>
        <dbReference type="Proteomes" id="UP001271890"/>
    </source>
</evidence>
<evidence type="ECO:0000313" key="2">
    <source>
        <dbReference type="EMBL" id="MDX7986852.1"/>
    </source>
</evidence>
<reference evidence="3" key="1">
    <citation type="journal article" date="2024" name="Toxins">
        <title>Genome Sequence Analysis of Native Xenorhabdus Strains Isolated from Entomopathogenic Nematodes in Argentina.</title>
        <authorList>
            <person name="Palma L."/>
            <person name="Frizzo L."/>
            <person name="Kaiser S."/>
            <person name="Berry C."/>
            <person name="Caballero P."/>
            <person name="Bode H.B."/>
            <person name="Del Valle E.E."/>
        </authorList>
    </citation>
    <scope>NUCLEOTIDE SEQUENCE [LARGE SCALE GENOMIC DNA]</scope>
    <source>
        <strain evidence="3">12</strain>
    </source>
</reference>
<feature type="region of interest" description="Disordered" evidence="1">
    <location>
        <begin position="1"/>
        <end position="25"/>
    </location>
</feature>